<gene>
    <name evidence="2" type="ORF">ACFSKQ_07005</name>
</gene>
<dbReference type="InterPro" id="IPR042047">
    <property type="entry name" value="SleB_dom1"/>
</dbReference>
<keyword evidence="3" id="KW-1185">Reference proteome</keyword>
<reference evidence="3" key="1">
    <citation type="journal article" date="2019" name="Int. J. Syst. Evol. Microbiol.">
        <title>The Global Catalogue of Microorganisms (GCM) 10K type strain sequencing project: providing services to taxonomists for standard genome sequencing and annotation.</title>
        <authorList>
            <consortium name="The Broad Institute Genomics Platform"/>
            <consortium name="The Broad Institute Genome Sequencing Center for Infectious Disease"/>
            <person name="Wu L."/>
            <person name="Ma J."/>
        </authorList>
    </citation>
    <scope>NUCLEOTIDE SEQUENCE [LARGE SCALE GENOMIC DNA]</scope>
    <source>
        <strain evidence="3">ZS-35-S2</strain>
    </source>
</reference>
<dbReference type="InterPro" id="IPR011105">
    <property type="entry name" value="Cell_wall_hydrolase_SleB"/>
</dbReference>
<evidence type="ECO:0000313" key="2">
    <source>
        <dbReference type="EMBL" id="MFD2237213.1"/>
    </source>
</evidence>
<sequence>MGQQKNAIVGRAARFTTLAALSIGFASVTSTTPSPGDRPGFVAEAKAALMSEALSLEAEALWRDRPLSPMAERGGRVVAERKAPTEGRVALRLNEGGSLLRAGIVGGDDLMRTALAGPQDFTSRMSLAKAFVSPAQRMDPAEQTVMASLALPSGPGASADDAEMAYAPSGAPSVSSRFTDILRDRQPGKGFVPPIGAKDHSWAATPLPAAAFSKKEQTCLATGIYFEARGEVARGQEAVAQVILNRVRAPSYPDTICGVVYQNKHMRNRCQFSFACDGIPDRITNKRAYAKAERIALAVTRGEIWLPEVGSATHYHATYVAPRWARAMEKMEKIGLHVFYRTFNGGWN</sequence>
<feature type="domain" description="Cell wall hydrolase SleB" evidence="1">
    <location>
        <begin position="230"/>
        <end position="340"/>
    </location>
</feature>
<evidence type="ECO:0000313" key="3">
    <source>
        <dbReference type="Proteomes" id="UP001597371"/>
    </source>
</evidence>
<protein>
    <submittedName>
        <fullName evidence="2">Cell wall hydrolase</fullName>
    </submittedName>
</protein>
<dbReference type="GO" id="GO:0016787">
    <property type="term" value="F:hydrolase activity"/>
    <property type="evidence" value="ECO:0007669"/>
    <property type="project" value="UniProtKB-KW"/>
</dbReference>
<dbReference type="Proteomes" id="UP001597371">
    <property type="component" value="Unassembled WGS sequence"/>
</dbReference>
<keyword evidence="2" id="KW-0378">Hydrolase</keyword>
<dbReference type="EMBL" id="JBHUIJ010000006">
    <property type="protein sequence ID" value="MFD2237213.1"/>
    <property type="molecule type" value="Genomic_DNA"/>
</dbReference>
<evidence type="ECO:0000259" key="1">
    <source>
        <dbReference type="Pfam" id="PF07486"/>
    </source>
</evidence>
<dbReference type="Gene3D" id="1.10.10.2520">
    <property type="entry name" value="Cell wall hydrolase SleB, domain 1"/>
    <property type="match status" value="1"/>
</dbReference>
<proteinExistence type="predicted"/>
<dbReference type="Pfam" id="PF07486">
    <property type="entry name" value="Hydrolase_2"/>
    <property type="match status" value="1"/>
</dbReference>
<organism evidence="2 3">
    <name type="scientific">Aureimonas populi</name>
    <dbReference type="NCBI Taxonomy" id="1701758"/>
    <lineage>
        <taxon>Bacteria</taxon>
        <taxon>Pseudomonadati</taxon>
        <taxon>Pseudomonadota</taxon>
        <taxon>Alphaproteobacteria</taxon>
        <taxon>Hyphomicrobiales</taxon>
        <taxon>Aurantimonadaceae</taxon>
        <taxon>Aureimonas</taxon>
    </lineage>
</organism>
<name>A0ABW5CKA2_9HYPH</name>
<dbReference type="RefSeq" id="WP_245195520.1">
    <property type="nucleotide sequence ID" value="NZ_CP072611.1"/>
</dbReference>
<comment type="caution">
    <text evidence="2">The sequence shown here is derived from an EMBL/GenBank/DDBJ whole genome shotgun (WGS) entry which is preliminary data.</text>
</comment>
<accession>A0ABW5CKA2</accession>